<keyword evidence="2" id="KW-1185">Reference proteome</keyword>
<dbReference type="RefSeq" id="WP_092475487.1">
    <property type="nucleotide sequence ID" value="NZ_FOOX01000025.1"/>
</dbReference>
<organism evidence="1 2">
    <name type="scientific">Desulfotruncus arcticus DSM 17038</name>
    <dbReference type="NCBI Taxonomy" id="1121424"/>
    <lineage>
        <taxon>Bacteria</taxon>
        <taxon>Bacillati</taxon>
        <taxon>Bacillota</taxon>
        <taxon>Clostridia</taxon>
        <taxon>Eubacteriales</taxon>
        <taxon>Desulfallaceae</taxon>
        <taxon>Desulfotruncus</taxon>
    </lineage>
</organism>
<accession>A0A1I2Z9F5</accession>
<name>A0A1I2Z9F5_9FIRM</name>
<dbReference type="EMBL" id="FOOX01000025">
    <property type="protein sequence ID" value="SFH34483.1"/>
    <property type="molecule type" value="Genomic_DNA"/>
</dbReference>
<evidence type="ECO:0000313" key="2">
    <source>
        <dbReference type="Proteomes" id="UP000199337"/>
    </source>
</evidence>
<sequence>MLKHMKPGREYFLINIDEPYALEIYEVLKRGQMAKNEWPEGDISFDYNRPIIARCDGQLYMAEKTWIVDHFTLIPVTTYSNHETQQLDISKECCFMDLSKLTLLSN</sequence>
<reference evidence="2" key="1">
    <citation type="submission" date="2016-10" db="EMBL/GenBank/DDBJ databases">
        <authorList>
            <person name="Varghese N."/>
            <person name="Submissions S."/>
        </authorList>
    </citation>
    <scope>NUCLEOTIDE SEQUENCE [LARGE SCALE GENOMIC DNA]</scope>
    <source>
        <strain evidence="2">DSM 17038</strain>
    </source>
</reference>
<gene>
    <name evidence="1" type="ORF">SAMN05660649_04835</name>
</gene>
<dbReference type="STRING" id="341036.SAMN05660649_04835"/>
<proteinExistence type="predicted"/>
<evidence type="ECO:0000313" key="1">
    <source>
        <dbReference type="EMBL" id="SFH34483.1"/>
    </source>
</evidence>
<dbReference type="Proteomes" id="UP000199337">
    <property type="component" value="Unassembled WGS sequence"/>
</dbReference>
<protein>
    <submittedName>
        <fullName evidence="1">Uncharacterized protein</fullName>
    </submittedName>
</protein>
<dbReference type="AlphaFoldDB" id="A0A1I2Z9F5"/>
<dbReference type="OrthoDB" id="9955460at2"/>